<gene>
    <name evidence="2" type="ORF">ASZ90_008156</name>
</gene>
<dbReference type="InterPro" id="IPR017581">
    <property type="entry name" value="AtpR-like"/>
</dbReference>
<feature type="transmembrane region" description="Helical" evidence="1">
    <location>
        <begin position="47"/>
        <end position="66"/>
    </location>
</feature>
<proteinExistence type="predicted"/>
<dbReference type="AlphaFoldDB" id="A0A0W8FN13"/>
<name>A0A0W8FN13_9ZZZZ</name>
<dbReference type="NCBIfam" id="TIGR03165">
    <property type="entry name" value="F1F0_chp_2"/>
    <property type="match status" value="1"/>
</dbReference>
<evidence type="ECO:0000313" key="2">
    <source>
        <dbReference type="EMBL" id="KUG22082.1"/>
    </source>
</evidence>
<dbReference type="EMBL" id="LNQE01000989">
    <property type="protein sequence ID" value="KUG22082.1"/>
    <property type="molecule type" value="Genomic_DNA"/>
</dbReference>
<organism evidence="2">
    <name type="scientific">hydrocarbon metagenome</name>
    <dbReference type="NCBI Taxonomy" id="938273"/>
    <lineage>
        <taxon>unclassified sequences</taxon>
        <taxon>metagenomes</taxon>
        <taxon>ecological metagenomes</taxon>
    </lineage>
</organism>
<keyword evidence="1" id="KW-0812">Transmembrane</keyword>
<dbReference type="Pfam" id="PF12966">
    <property type="entry name" value="AtpR"/>
    <property type="match status" value="1"/>
</dbReference>
<keyword evidence="1" id="KW-1133">Transmembrane helix</keyword>
<feature type="transmembrane region" description="Helical" evidence="1">
    <location>
        <begin position="12"/>
        <end position="35"/>
    </location>
</feature>
<evidence type="ECO:0000256" key="1">
    <source>
        <dbReference type="SAM" id="Phobius"/>
    </source>
</evidence>
<comment type="caution">
    <text evidence="2">The sequence shown here is derived from an EMBL/GenBank/DDBJ whole genome shotgun (WGS) entry which is preliminary data.</text>
</comment>
<sequence>MNHILNATLLVALIVAFAAGLALGAFYFIALWHTLQRLPAAHSPARLMLVSFVLRMAVVMVGFYSIMGGEHWERLVAAMLGFIIIRKILTHLLGPQKMVEEVRCINLGR</sequence>
<keyword evidence="1" id="KW-0472">Membrane</keyword>
<accession>A0A0W8FN13</accession>
<reference evidence="2" key="1">
    <citation type="journal article" date="2015" name="Proc. Natl. Acad. Sci. U.S.A.">
        <title>Networks of energetic and metabolic interactions define dynamics in microbial communities.</title>
        <authorList>
            <person name="Embree M."/>
            <person name="Liu J.K."/>
            <person name="Al-Bassam M.M."/>
            <person name="Zengler K."/>
        </authorList>
    </citation>
    <scope>NUCLEOTIDE SEQUENCE</scope>
</reference>
<protein>
    <submittedName>
        <fullName evidence="2">Sodium-transporting atpase subunit r</fullName>
    </submittedName>
</protein>